<dbReference type="Proteomes" id="UP001165064">
    <property type="component" value="Unassembled WGS sequence"/>
</dbReference>
<accession>A0ACB5TU07</accession>
<gene>
    <name evidence="1" type="ORF">Amon02_000975600</name>
</gene>
<dbReference type="EMBL" id="BSXS01009341">
    <property type="protein sequence ID" value="GME95294.1"/>
    <property type="molecule type" value="Genomic_DNA"/>
</dbReference>
<evidence type="ECO:0000313" key="1">
    <source>
        <dbReference type="EMBL" id="GME95294.1"/>
    </source>
</evidence>
<keyword evidence="2" id="KW-1185">Reference proteome</keyword>
<comment type="caution">
    <text evidence="1">The sequence shown here is derived from an EMBL/GenBank/DDBJ whole genome shotgun (WGS) entry which is preliminary data.</text>
</comment>
<reference evidence="1" key="1">
    <citation type="submission" date="2023-04" db="EMBL/GenBank/DDBJ databases">
        <title>Ambrosiozyma monospora NBRC 10751.</title>
        <authorList>
            <person name="Ichikawa N."/>
            <person name="Sato H."/>
            <person name="Tonouchi N."/>
        </authorList>
    </citation>
    <scope>NUCLEOTIDE SEQUENCE</scope>
    <source>
        <strain evidence="1">NBRC 10751</strain>
    </source>
</reference>
<organism evidence="1 2">
    <name type="scientific">Ambrosiozyma monospora</name>
    <name type="common">Yeast</name>
    <name type="synonym">Endomycopsis monosporus</name>
    <dbReference type="NCBI Taxonomy" id="43982"/>
    <lineage>
        <taxon>Eukaryota</taxon>
        <taxon>Fungi</taxon>
        <taxon>Dikarya</taxon>
        <taxon>Ascomycota</taxon>
        <taxon>Saccharomycotina</taxon>
        <taxon>Pichiomycetes</taxon>
        <taxon>Pichiales</taxon>
        <taxon>Pichiaceae</taxon>
        <taxon>Ambrosiozyma</taxon>
    </lineage>
</organism>
<evidence type="ECO:0000313" key="2">
    <source>
        <dbReference type="Proteomes" id="UP001165064"/>
    </source>
</evidence>
<protein>
    <submittedName>
        <fullName evidence="1">Unnamed protein product</fullName>
    </submittedName>
</protein>
<sequence>MLKRDLIVAGVNDPSEEQAIMDNSNKNKIYQLESNQHQETFTNMTSLKAVKPEDYKDVVKNVTSVNLTKGFFKRIETGELDITLSTNKQNSINSIVPEVLKRMSVSDTATKSACINHLSSIQQNNSSSSNLTLDSGSPKSSSKSTNKKSESIFESINTMVSSTNTSFSNSSKSVKQINNPESPKFNSTMLGSRPNRGKHHPMSTSSN</sequence>
<name>A0ACB5TU07_AMBMO</name>
<proteinExistence type="predicted"/>